<dbReference type="SUPFAM" id="SSF54928">
    <property type="entry name" value="RNA-binding domain, RBD"/>
    <property type="match status" value="1"/>
</dbReference>
<proteinExistence type="predicted"/>
<feature type="compositionally biased region" description="Basic and acidic residues" evidence="2">
    <location>
        <begin position="690"/>
        <end position="701"/>
    </location>
</feature>
<evidence type="ECO:0000256" key="2">
    <source>
        <dbReference type="SAM" id="MobiDB-lite"/>
    </source>
</evidence>
<gene>
    <name evidence="4" type="ORF">PCOR1329_LOCUS67276</name>
</gene>
<feature type="region of interest" description="Disordered" evidence="2">
    <location>
        <begin position="1"/>
        <end position="382"/>
    </location>
</feature>
<feature type="compositionally biased region" description="Basic and acidic residues" evidence="2">
    <location>
        <begin position="286"/>
        <end position="310"/>
    </location>
</feature>
<evidence type="ECO:0000313" key="4">
    <source>
        <dbReference type="EMBL" id="CAK0885764.1"/>
    </source>
</evidence>
<feature type="compositionally biased region" description="Acidic residues" evidence="2">
    <location>
        <begin position="95"/>
        <end position="104"/>
    </location>
</feature>
<accession>A0ABN9WH28</accession>
<dbReference type="Proteomes" id="UP001189429">
    <property type="component" value="Unassembled WGS sequence"/>
</dbReference>
<dbReference type="InterPro" id="IPR035979">
    <property type="entry name" value="RBD_domain_sf"/>
</dbReference>
<organism evidence="4 5">
    <name type="scientific">Prorocentrum cordatum</name>
    <dbReference type="NCBI Taxonomy" id="2364126"/>
    <lineage>
        <taxon>Eukaryota</taxon>
        <taxon>Sar</taxon>
        <taxon>Alveolata</taxon>
        <taxon>Dinophyceae</taxon>
        <taxon>Prorocentrales</taxon>
        <taxon>Prorocentraceae</taxon>
        <taxon>Prorocentrum</taxon>
    </lineage>
</organism>
<keyword evidence="1" id="KW-0694">RNA-binding</keyword>
<feature type="compositionally biased region" description="Basic and acidic residues" evidence="2">
    <location>
        <begin position="43"/>
        <end position="94"/>
    </location>
</feature>
<evidence type="ECO:0000256" key="1">
    <source>
        <dbReference type="PROSITE-ProRule" id="PRU00176"/>
    </source>
</evidence>
<evidence type="ECO:0000259" key="3">
    <source>
        <dbReference type="PROSITE" id="PS50102"/>
    </source>
</evidence>
<feature type="compositionally biased region" description="Basic and acidic residues" evidence="2">
    <location>
        <begin position="256"/>
        <end position="267"/>
    </location>
</feature>
<name>A0ABN9WH28_9DINO</name>
<dbReference type="Gene3D" id="3.30.70.330">
    <property type="match status" value="1"/>
</dbReference>
<feature type="domain" description="RRM" evidence="3">
    <location>
        <begin position="382"/>
        <end position="448"/>
    </location>
</feature>
<sequence length="701" mass="74980">MAEEKAKEVEKAEEPKVAEPEAKAGKEALGSGDPEPPAQDASKAPEGDKAAEKEPEKEPQKGTEKEPEKGAEKEEGGGEKGGEGDGASGEKEKEGEAEDGDGAEQLDKLNMSLDELIQSDPPRGEKRGGKGGGSKGGKGGKQGWGGKSKDYGGGGWGGSGGGGYQKSSWKDKDDGNDWGGGKSKKADWGDAPSWRDGAKDKWGGGGGGGGGGGSWGASKKSWGDDSYGSKPAAKSWDYDKSGGYGGKSYDSYSKPSYDKSSYEKTSYDRGSYSKASYDKGGGFDKGGYDRGSGYEKRRDDGRDAGGRGYDKGSGAKAGDDRGGYDERDRGGTYGRSGGYAKDPPPRYADRDDGRDRDRRREPPPSAPSRRRAPADDEPQEGHTVVVAGIQGLRLDKRDLERAFSTVGDVAGATLGSSSAKITFTSRSAAQEAVRRFNGGQLNDCTIDVYLEGFLLIEATLESRPLSVQGPELAGSRSWHRSGSMAIFEIKMTNYNIPTDEHKTEERKAQALRHSQRTAITVSVPVARPAHKHITGDLVINRVPPIKGEGDELRLALPPGQPPEMANEVIDVTPPKRIQMVRCQDKYNNDTESHRSTVLSIYQPSHQDPASFLTDEARTGRLQTARVVQDIARDMFTGHVDTSMILTQLRDIQDGVDELRAAGGRPGPFDDATAPTPTDRRAVGRNCGSRWRTEGVPDLRHA</sequence>
<dbReference type="InterPro" id="IPR000504">
    <property type="entry name" value="RRM_dom"/>
</dbReference>
<feature type="compositionally biased region" description="Basic and acidic residues" evidence="2">
    <location>
        <begin position="317"/>
        <end position="330"/>
    </location>
</feature>
<dbReference type="PROSITE" id="PS50102">
    <property type="entry name" value="RRM"/>
    <property type="match status" value="1"/>
</dbReference>
<protein>
    <recommendedName>
        <fullName evidence="3">RRM domain-containing protein</fullName>
    </recommendedName>
</protein>
<dbReference type="CDD" id="cd00590">
    <property type="entry name" value="RRM_SF"/>
    <property type="match status" value="1"/>
</dbReference>
<feature type="region of interest" description="Disordered" evidence="2">
    <location>
        <begin position="659"/>
        <end position="701"/>
    </location>
</feature>
<dbReference type="InterPro" id="IPR012677">
    <property type="entry name" value="Nucleotide-bd_a/b_plait_sf"/>
</dbReference>
<feature type="compositionally biased region" description="Gly residues" evidence="2">
    <location>
        <begin position="203"/>
        <end position="215"/>
    </location>
</feature>
<comment type="caution">
    <text evidence="4">The sequence shown here is derived from an EMBL/GenBank/DDBJ whole genome shotgun (WGS) entry which is preliminary data.</text>
</comment>
<keyword evidence="5" id="KW-1185">Reference proteome</keyword>
<dbReference type="SMART" id="SM00360">
    <property type="entry name" value="RRM"/>
    <property type="match status" value="1"/>
</dbReference>
<feature type="compositionally biased region" description="Basic and acidic residues" evidence="2">
    <location>
        <begin position="343"/>
        <end position="362"/>
    </location>
</feature>
<dbReference type="EMBL" id="CAUYUJ010018715">
    <property type="protein sequence ID" value="CAK0885764.1"/>
    <property type="molecule type" value="Genomic_DNA"/>
</dbReference>
<reference evidence="4" key="1">
    <citation type="submission" date="2023-10" db="EMBL/GenBank/DDBJ databases">
        <authorList>
            <person name="Chen Y."/>
            <person name="Shah S."/>
            <person name="Dougan E. K."/>
            <person name="Thang M."/>
            <person name="Chan C."/>
        </authorList>
    </citation>
    <scope>NUCLEOTIDE SEQUENCE [LARGE SCALE GENOMIC DNA]</scope>
</reference>
<feature type="compositionally biased region" description="Gly residues" evidence="2">
    <location>
        <begin position="130"/>
        <end position="164"/>
    </location>
</feature>
<feature type="compositionally biased region" description="Basic and acidic residues" evidence="2">
    <location>
        <begin position="1"/>
        <end position="26"/>
    </location>
</feature>
<evidence type="ECO:0000313" key="5">
    <source>
        <dbReference type="Proteomes" id="UP001189429"/>
    </source>
</evidence>